<evidence type="ECO:0000256" key="7">
    <source>
        <dbReference type="ARBA" id="ARBA00023237"/>
    </source>
</evidence>
<evidence type="ECO:0000256" key="5">
    <source>
        <dbReference type="ARBA" id="ARBA00022692"/>
    </source>
</evidence>
<organism evidence="8 9">
    <name type="scientific">Galbibacter marinus</name>
    <dbReference type="NCBI Taxonomy" id="555500"/>
    <lineage>
        <taxon>Bacteria</taxon>
        <taxon>Pseudomonadati</taxon>
        <taxon>Bacteroidota</taxon>
        <taxon>Flavobacteriia</taxon>
        <taxon>Flavobacteriales</taxon>
        <taxon>Flavobacteriaceae</taxon>
        <taxon>Galbibacter</taxon>
    </lineage>
</organism>
<comment type="subcellular location">
    <subcellularLocation>
        <location evidence="1">Cell outer membrane</location>
    </subcellularLocation>
</comment>
<dbReference type="GO" id="GO:1990281">
    <property type="term" value="C:efflux pump complex"/>
    <property type="evidence" value="ECO:0007669"/>
    <property type="project" value="TreeGrafter"/>
</dbReference>
<keyword evidence="9" id="KW-1185">Reference proteome</keyword>
<evidence type="ECO:0000256" key="3">
    <source>
        <dbReference type="ARBA" id="ARBA00022448"/>
    </source>
</evidence>
<evidence type="ECO:0000256" key="1">
    <source>
        <dbReference type="ARBA" id="ARBA00004442"/>
    </source>
</evidence>
<dbReference type="GO" id="GO:0015288">
    <property type="term" value="F:porin activity"/>
    <property type="evidence" value="ECO:0007669"/>
    <property type="project" value="TreeGrafter"/>
</dbReference>
<dbReference type="GO" id="GO:0015562">
    <property type="term" value="F:efflux transmembrane transporter activity"/>
    <property type="evidence" value="ECO:0007669"/>
    <property type="project" value="InterPro"/>
</dbReference>
<accession>K2QLN7</accession>
<proteinExistence type="inferred from homology"/>
<keyword evidence="3" id="KW-0813">Transport</keyword>
<keyword evidence="4" id="KW-1134">Transmembrane beta strand</keyword>
<dbReference type="AlphaFoldDB" id="K2QLN7"/>
<dbReference type="SUPFAM" id="SSF56954">
    <property type="entry name" value="Outer membrane efflux proteins (OEP)"/>
    <property type="match status" value="1"/>
</dbReference>
<comment type="caution">
    <text evidence="8">The sequence shown here is derived from an EMBL/GenBank/DDBJ whole genome shotgun (WGS) entry which is preliminary data.</text>
</comment>
<evidence type="ECO:0000256" key="4">
    <source>
        <dbReference type="ARBA" id="ARBA00022452"/>
    </source>
</evidence>
<dbReference type="Gene3D" id="1.20.1600.10">
    <property type="entry name" value="Outer membrane efflux proteins (OEP)"/>
    <property type="match status" value="1"/>
</dbReference>
<reference evidence="8 9" key="1">
    <citation type="journal article" date="2012" name="J. Bacteriol.">
        <title>Genome Sequence of Galbibacter marinum Type Strain ck-I2-15.</title>
        <authorList>
            <person name="Lai Q."/>
            <person name="Li C."/>
            <person name="Shao Z."/>
        </authorList>
    </citation>
    <scope>NUCLEOTIDE SEQUENCE [LARGE SCALE GENOMIC DNA]</scope>
    <source>
        <strain evidence="9">ck-I2-15</strain>
    </source>
</reference>
<keyword evidence="6" id="KW-0472">Membrane</keyword>
<dbReference type="InterPro" id="IPR051906">
    <property type="entry name" value="TolC-like"/>
</dbReference>
<evidence type="ECO:0000313" key="9">
    <source>
        <dbReference type="Proteomes" id="UP000007364"/>
    </source>
</evidence>
<dbReference type="eggNOG" id="COG1538">
    <property type="taxonomic scope" value="Bacteria"/>
</dbReference>
<evidence type="ECO:0000256" key="6">
    <source>
        <dbReference type="ARBA" id="ARBA00023136"/>
    </source>
</evidence>
<gene>
    <name evidence="8" type="ORF">I215_05667</name>
</gene>
<evidence type="ECO:0000313" key="8">
    <source>
        <dbReference type="EMBL" id="EKF55697.1"/>
    </source>
</evidence>
<dbReference type="Pfam" id="PF02321">
    <property type="entry name" value="OEP"/>
    <property type="match status" value="2"/>
</dbReference>
<keyword evidence="7" id="KW-0998">Cell outer membrane</keyword>
<protein>
    <submittedName>
        <fullName evidence="8">Outer membrane efflux protein</fullName>
    </submittedName>
</protein>
<dbReference type="Proteomes" id="UP000007364">
    <property type="component" value="Unassembled WGS sequence"/>
</dbReference>
<dbReference type="PANTHER" id="PTHR30026:SF20">
    <property type="entry name" value="OUTER MEMBRANE PROTEIN TOLC"/>
    <property type="match status" value="1"/>
</dbReference>
<evidence type="ECO:0000256" key="2">
    <source>
        <dbReference type="ARBA" id="ARBA00007613"/>
    </source>
</evidence>
<dbReference type="GO" id="GO:0009279">
    <property type="term" value="C:cell outer membrane"/>
    <property type="evidence" value="ECO:0007669"/>
    <property type="project" value="UniProtKB-SubCell"/>
</dbReference>
<comment type="similarity">
    <text evidence="2">Belongs to the outer membrane factor (OMF) (TC 1.B.17) family.</text>
</comment>
<dbReference type="OrthoDB" id="9771205at2"/>
<dbReference type="EMBL" id="AMSG01000005">
    <property type="protein sequence ID" value="EKF55697.1"/>
    <property type="molecule type" value="Genomic_DNA"/>
</dbReference>
<dbReference type="PATRIC" id="fig|555500.3.peg.1170"/>
<name>K2QLN7_9FLAO</name>
<dbReference type="PANTHER" id="PTHR30026">
    <property type="entry name" value="OUTER MEMBRANE PROTEIN TOLC"/>
    <property type="match status" value="1"/>
</dbReference>
<dbReference type="STRING" id="555500.I215_05667"/>
<sequence>MKLVKLTPMSSYKYIIVLLFGTCSILGYSQEILSAEQAISLALENNYEIRMAKNELSIDSLSHSAGFSGMLPRVNAFLDDNNSIQNLEQTRSDGTVNSQDDAKNNSLNYGLELGWTLFDGFKMFATHERLKEQINLGSNELKEAIINNLSEVLITYYDLVQQQQQLAALDSTVVISKQRVTLAQNRFDIGKASKLEVLNAEVDLNTDQTLFLEQKELYANTKVVLNRLLARDINANYTVAPEIKIDSGLFLPDLEAMASENNPQLLSYIIQNKIAKLKFKEIRASRYPTVIATTSYNFSESESSLGFTTNSSSHGLRYGVGVNLNIFDGFNQNRSEKIAKLRIDNSKLLIEQQEKTLLAQLSVAHKTYLTNLQLIALEHKNESMAKENLEITMEKYRIGIIPTIEFRTAQLNYINAQLRHSNAIFKAKLSEISLKALSGILPM</sequence>
<dbReference type="InterPro" id="IPR003423">
    <property type="entry name" value="OMP_efflux"/>
</dbReference>
<keyword evidence="5" id="KW-0812">Transmembrane</keyword>